<proteinExistence type="predicted"/>
<accession>A0A5J4PRU8</accession>
<name>A0A5J4PRU8_9ZZZZ</name>
<dbReference type="AlphaFoldDB" id="A0A5J4PRU8"/>
<protein>
    <submittedName>
        <fullName evidence="1">Uncharacterized protein</fullName>
    </submittedName>
</protein>
<reference evidence="1" key="1">
    <citation type="submission" date="2019-03" db="EMBL/GenBank/DDBJ databases">
        <title>Single cell metagenomics reveals metabolic interactions within the superorganism composed of flagellate Streblomastix strix and complex community of Bacteroidetes bacteria on its surface.</title>
        <authorList>
            <person name="Treitli S.C."/>
            <person name="Kolisko M."/>
            <person name="Husnik F."/>
            <person name="Keeling P."/>
            <person name="Hampl V."/>
        </authorList>
    </citation>
    <scope>NUCLEOTIDE SEQUENCE</scope>
    <source>
        <strain evidence="1">STM</strain>
    </source>
</reference>
<gene>
    <name evidence="1" type="ORF">EZS27_037491</name>
</gene>
<organism evidence="1">
    <name type="scientific">termite gut metagenome</name>
    <dbReference type="NCBI Taxonomy" id="433724"/>
    <lineage>
        <taxon>unclassified sequences</taxon>
        <taxon>metagenomes</taxon>
        <taxon>organismal metagenomes</taxon>
    </lineage>
</organism>
<dbReference type="EMBL" id="SNRY01006973">
    <property type="protein sequence ID" value="KAA6311369.1"/>
    <property type="molecule type" value="Genomic_DNA"/>
</dbReference>
<evidence type="ECO:0000313" key="1">
    <source>
        <dbReference type="EMBL" id="KAA6311369.1"/>
    </source>
</evidence>
<comment type="caution">
    <text evidence="1">The sequence shown here is derived from an EMBL/GenBank/DDBJ whole genome shotgun (WGS) entry which is preliminary data.</text>
</comment>
<feature type="non-terminal residue" evidence="1">
    <location>
        <position position="1"/>
    </location>
</feature>
<sequence>KGEIRADKIQQNKRIGDMLDGEYRVLMQEVGYFDKAYGQILTRRGKRILRVTCN</sequence>